<accession>A0A4U8T7W5</accession>
<evidence type="ECO:0000313" key="3">
    <source>
        <dbReference type="Proteomes" id="UP000029733"/>
    </source>
</evidence>
<proteinExistence type="predicted"/>
<keyword evidence="1" id="KW-1133">Transmembrane helix</keyword>
<reference evidence="2 3" key="1">
    <citation type="journal article" date="2014" name="Genome Announc.">
        <title>Draft genome sequences of eight enterohepatic helicobacter species isolated from both laboratory and wild rodents.</title>
        <authorList>
            <person name="Sheh A."/>
            <person name="Shen Z."/>
            <person name="Fox J.G."/>
        </authorList>
    </citation>
    <scope>NUCLEOTIDE SEQUENCE [LARGE SCALE GENOMIC DNA]</scope>
    <source>
        <strain evidence="2 3">MIT 09-6949</strain>
    </source>
</reference>
<keyword evidence="3" id="KW-1185">Reference proteome</keyword>
<feature type="transmembrane region" description="Helical" evidence="1">
    <location>
        <begin position="301"/>
        <end position="323"/>
    </location>
</feature>
<sequence>MKKLKRNLIHMARLLWYMQDFIRHSTLFPSLTKIIPQKSRVFILGNGPSLNGDIAAYKANLANEELMMVNQAITHKLAFELKPKYYVLMDPAYWGFYTQSEDVQGLLKASIHNLSKSLNRVNWDMYILAPNHFYHNRTQKGIHLTNPRLHIALFNASELYTFPLLQKWLYTRNLAIPSGINVLLAALCCAVTLKYKEIYLLGADSSWHSELFVDSDNKVYCLDTHYYHKNAEKIYTPYPLSFHLQCCAEAFKAYSVLGKVFPHIVNCTSISMIDGLNRGNLAHIFTRGGARARFCINLLRFIYLSQFLSTFIYFHSLSFSYYLRAQKSHI</sequence>
<name>A0A4U8T7W5_9HELI</name>
<keyword evidence="1" id="KW-0472">Membrane</keyword>
<dbReference type="Gene3D" id="3.90.1480.10">
    <property type="entry name" value="Alpha-2,3-sialyltransferase"/>
    <property type="match status" value="1"/>
</dbReference>
<organism evidence="2 3">
    <name type="scientific">Helicobacter jaachi</name>
    <dbReference type="NCBI Taxonomy" id="1677920"/>
    <lineage>
        <taxon>Bacteria</taxon>
        <taxon>Pseudomonadati</taxon>
        <taxon>Campylobacterota</taxon>
        <taxon>Epsilonproteobacteria</taxon>
        <taxon>Campylobacterales</taxon>
        <taxon>Helicobacteraceae</taxon>
        <taxon>Helicobacter</taxon>
    </lineage>
</organism>
<protein>
    <submittedName>
        <fullName evidence="2">DUF115 domain-containing protein</fullName>
    </submittedName>
</protein>
<dbReference type="EMBL" id="JRPR02000007">
    <property type="protein sequence ID" value="TLD95770.1"/>
    <property type="molecule type" value="Genomic_DNA"/>
</dbReference>
<evidence type="ECO:0000313" key="2">
    <source>
        <dbReference type="EMBL" id="TLD95770.1"/>
    </source>
</evidence>
<dbReference type="OrthoDB" id="5328262at2"/>
<dbReference type="RefSeq" id="WP_069723522.1">
    <property type="nucleotide sequence ID" value="NZ_JRPR02000007.1"/>
</dbReference>
<dbReference type="AlphaFoldDB" id="A0A4U8T7W5"/>
<comment type="caution">
    <text evidence="2">The sequence shown here is derived from an EMBL/GenBank/DDBJ whole genome shotgun (WGS) entry which is preliminary data.</text>
</comment>
<evidence type="ECO:0000256" key="1">
    <source>
        <dbReference type="SAM" id="Phobius"/>
    </source>
</evidence>
<dbReference type="Proteomes" id="UP000029733">
    <property type="component" value="Unassembled WGS sequence"/>
</dbReference>
<keyword evidence="1" id="KW-0812">Transmembrane</keyword>
<gene>
    <name evidence="2" type="ORF">LS71_007975</name>
</gene>